<accession>U9UUZ6</accession>
<gene>
    <name evidence="1" type="ORF">GLOINDRAFT_15364</name>
</gene>
<evidence type="ECO:0000313" key="1">
    <source>
        <dbReference type="EMBL" id="ESA23517.1"/>
    </source>
</evidence>
<name>U9UUZ6_RHIID</name>
<sequence>MVNYKLLDSLGKPKLEMYTSINKKQVDGNFLDKLRLGMCTSKLTENKWKFYFLNESELKMYIS</sequence>
<dbReference type="EMBL" id="KI274709">
    <property type="protein sequence ID" value="ESA23517.1"/>
    <property type="molecule type" value="Genomic_DNA"/>
</dbReference>
<proteinExistence type="predicted"/>
<dbReference type="HOGENOM" id="CLU_2886883_0_0_1"/>
<protein>
    <submittedName>
        <fullName evidence="1">Uncharacterized protein</fullName>
    </submittedName>
</protein>
<organism evidence="1">
    <name type="scientific">Rhizophagus irregularis (strain DAOM 181602 / DAOM 197198 / MUCL 43194)</name>
    <name type="common">Arbuscular mycorrhizal fungus</name>
    <name type="synonym">Glomus intraradices</name>
    <dbReference type="NCBI Taxonomy" id="747089"/>
    <lineage>
        <taxon>Eukaryota</taxon>
        <taxon>Fungi</taxon>
        <taxon>Fungi incertae sedis</taxon>
        <taxon>Mucoromycota</taxon>
        <taxon>Glomeromycotina</taxon>
        <taxon>Glomeromycetes</taxon>
        <taxon>Glomerales</taxon>
        <taxon>Glomeraceae</taxon>
        <taxon>Rhizophagus</taxon>
    </lineage>
</organism>
<dbReference type="AlphaFoldDB" id="U9UUZ6"/>
<reference evidence="1" key="1">
    <citation type="submission" date="2013-07" db="EMBL/GenBank/DDBJ databases">
        <title>The genome of an arbuscular mycorrhizal fungus provides insights into the evolution of the oldest plant symbiosis.</title>
        <authorList>
            <consortium name="DOE Joint Genome Institute"/>
            <person name="Tisserant E."/>
            <person name="Malbreil M."/>
            <person name="Kuo A."/>
            <person name="Kohler A."/>
            <person name="Symeonidi A."/>
            <person name="Balestrini R."/>
            <person name="Charron P."/>
            <person name="Duensing N."/>
            <person name="Frei-dit-Frey N."/>
            <person name="Gianinazzi-Pearson V."/>
            <person name="Gilbert B."/>
            <person name="Handa Y."/>
            <person name="Hijri M."/>
            <person name="Kaul R."/>
            <person name="Kawaguchi M."/>
            <person name="Krajinski F."/>
            <person name="Lammers P."/>
            <person name="Lapierre D."/>
            <person name="Masclaux F.G."/>
            <person name="Murat C."/>
            <person name="Morin E."/>
            <person name="Ndikumana S."/>
            <person name="Pagni M."/>
            <person name="Petitpierre D."/>
            <person name="Requena N."/>
            <person name="Rosikiewicz P."/>
            <person name="Riley R."/>
            <person name="Saito K."/>
            <person name="San Clemente H."/>
            <person name="Shapiro H."/>
            <person name="van Tuinen D."/>
            <person name="Becard G."/>
            <person name="Bonfante P."/>
            <person name="Paszkowski U."/>
            <person name="Shachar-Hill Y."/>
            <person name="Young J.P."/>
            <person name="Sanders I.R."/>
            <person name="Henrissat B."/>
            <person name="Rensing S.A."/>
            <person name="Grigoriev I.V."/>
            <person name="Corradi N."/>
            <person name="Roux C."/>
            <person name="Martin F."/>
        </authorList>
    </citation>
    <scope>NUCLEOTIDE SEQUENCE</scope>
    <source>
        <strain evidence="1">DAOM 197198</strain>
    </source>
</reference>